<dbReference type="InterPro" id="IPR001611">
    <property type="entry name" value="Leu-rich_rpt"/>
</dbReference>
<evidence type="ECO:0000256" key="1">
    <source>
        <dbReference type="ARBA" id="ARBA00004167"/>
    </source>
</evidence>
<dbReference type="FunFam" id="3.80.10.10:FF:000041">
    <property type="entry name" value="LRR receptor-like serine/threonine-protein kinase ERECTA"/>
    <property type="match status" value="1"/>
</dbReference>
<evidence type="ECO:0000313" key="6">
    <source>
        <dbReference type="Proteomes" id="UP000095751"/>
    </source>
</evidence>
<dbReference type="KEGG" id="fcy:FRACYDRAFT_230474"/>
<organism evidence="5 6">
    <name type="scientific">Fragilariopsis cylindrus CCMP1102</name>
    <dbReference type="NCBI Taxonomy" id="635003"/>
    <lineage>
        <taxon>Eukaryota</taxon>
        <taxon>Sar</taxon>
        <taxon>Stramenopiles</taxon>
        <taxon>Ochrophyta</taxon>
        <taxon>Bacillariophyta</taxon>
        <taxon>Bacillariophyceae</taxon>
        <taxon>Bacillariophycidae</taxon>
        <taxon>Bacillariales</taxon>
        <taxon>Bacillariaceae</taxon>
        <taxon>Fragilariopsis</taxon>
    </lineage>
</organism>
<evidence type="ECO:0000256" key="3">
    <source>
        <dbReference type="ARBA" id="ARBA00022729"/>
    </source>
</evidence>
<comment type="subcellular location">
    <subcellularLocation>
        <location evidence="1">Membrane</location>
        <topology evidence="1">Single-pass membrane protein</topology>
    </subcellularLocation>
</comment>
<keyword evidence="3" id="KW-0732">Signal</keyword>
<dbReference type="SUPFAM" id="SSF52058">
    <property type="entry name" value="L domain-like"/>
    <property type="match status" value="1"/>
</dbReference>
<dbReference type="AlphaFoldDB" id="A0A1E7EL43"/>
<dbReference type="PANTHER" id="PTHR48053">
    <property type="entry name" value="LEUCINE RICH REPEAT FAMILY PROTEIN, EXPRESSED"/>
    <property type="match status" value="1"/>
</dbReference>
<dbReference type="InterPro" id="IPR032675">
    <property type="entry name" value="LRR_dom_sf"/>
</dbReference>
<dbReference type="InterPro" id="IPR051716">
    <property type="entry name" value="Plant_RL_S/T_kinase"/>
</dbReference>
<sequence>MNLEWFLADENLLTGSIPNEVGQLTNMEGFLVYSNFLTGTVPTELAKATPLEYLIVTDNPLQGTIPSELGQLKEMVYLGMSYIGLSGTIPSSLSQLNNLTNLEFAFNFLTGSVPWGIVNKTYDNFNVYGNQLSNLEPVGGQVICSGSFSYSTGEEEEETEEVEGDYYCNCGSDCIAENGQRCQCEKAQACCDSYIEQNNITKCVVCEGGFSNPDFIVADWDYISCNDGAVYAYDVLDEFGTEEQCNGAKMEAYRRGCVCPGFVPPAQKIISD</sequence>
<keyword evidence="2" id="KW-0433">Leucine-rich repeat</keyword>
<protein>
    <submittedName>
        <fullName evidence="5">L domain-like protein</fullName>
    </submittedName>
</protein>
<name>A0A1E7EL43_9STRA</name>
<keyword evidence="4" id="KW-0677">Repeat</keyword>
<dbReference type="OrthoDB" id="39747at2759"/>
<dbReference type="Pfam" id="PF00560">
    <property type="entry name" value="LRR_1"/>
    <property type="match status" value="1"/>
</dbReference>
<dbReference type="EMBL" id="KV784406">
    <property type="protein sequence ID" value="OEU06577.1"/>
    <property type="molecule type" value="Genomic_DNA"/>
</dbReference>
<accession>A0A1E7EL43</accession>
<dbReference type="PANTHER" id="PTHR48053:SF71">
    <property type="entry name" value="LEUCINE RICH REPEAT FAMILY PROTEIN, EXPRESSED"/>
    <property type="match status" value="1"/>
</dbReference>
<evidence type="ECO:0000256" key="2">
    <source>
        <dbReference type="ARBA" id="ARBA00022614"/>
    </source>
</evidence>
<dbReference type="GO" id="GO:0016020">
    <property type="term" value="C:membrane"/>
    <property type="evidence" value="ECO:0007669"/>
    <property type="project" value="UniProtKB-SubCell"/>
</dbReference>
<dbReference type="Gene3D" id="3.80.10.10">
    <property type="entry name" value="Ribonuclease Inhibitor"/>
    <property type="match status" value="1"/>
</dbReference>
<keyword evidence="6" id="KW-1185">Reference proteome</keyword>
<reference evidence="5 6" key="1">
    <citation type="submission" date="2016-09" db="EMBL/GenBank/DDBJ databases">
        <title>Extensive genetic diversity and differential bi-allelic expression allows diatom success in the polar Southern Ocean.</title>
        <authorList>
            <consortium name="DOE Joint Genome Institute"/>
            <person name="Mock T."/>
            <person name="Otillar R.P."/>
            <person name="Strauss J."/>
            <person name="Dupont C."/>
            <person name="Frickenhaus S."/>
            <person name="Maumus F."/>
            <person name="Mcmullan M."/>
            <person name="Sanges R."/>
            <person name="Schmutz J."/>
            <person name="Toseland A."/>
            <person name="Valas R."/>
            <person name="Veluchamy A."/>
            <person name="Ward B.J."/>
            <person name="Allen A."/>
            <person name="Barry K."/>
            <person name="Falciatore A."/>
            <person name="Ferrante M."/>
            <person name="Fortunato A.E."/>
            <person name="Gloeckner G."/>
            <person name="Gruber A."/>
            <person name="Hipkin R."/>
            <person name="Janech M."/>
            <person name="Kroth P."/>
            <person name="Leese F."/>
            <person name="Lindquist E."/>
            <person name="Lyon B.R."/>
            <person name="Martin J."/>
            <person name="Mayer C."/>
            <person name="Parker M."/>
            <person name="Quesneville H."/>
            <person name="Raymond J."/>
            <person name="Uhlig C."/>
            <person name="Valentin K.U."/>
            <person name="Worden A.Z."/>
            <person name="Armbrust E.V."/>
            <person name="Bowler C."/>
            <person name="Green B."/>
            <person name="Moulton V."/>
            <person name="Van Oosterhout C."/>
            <person name="Grigoriev I."/>
        </authorList>
    </citation>
    <scope>NUCLEOTIDE SEQUENCE [LARGE SCALE GENOMIC DNA]</scope>
    <source>
        <strain evidence="5 6">CCMP1102</strain>
    </source>
</reference>
<proteinExistence type="predicted"/>
<dbReference type="Proteomes" id="UP000095751">
    <property type="component" value="Unassembled WGS sequence"/>
</dbReference>
<evidence type="ECO:0000313" key="5">
    <source>
        <dbReference type="EMBL" id="OEU06577.1"/>
    </source>
</evidence>
<evidence type="ECO:0000256" key="4">
    <source>
        <dbReference type="ARBA" id="ARBA00022737"/>
    </source>
</evidence>
<gene>
    <name evidence="5" type="ORF">FRACYDRAFT_230474</name>
</gene>
<dbReference type="InParanoid" id="A0A1E7EL43"/>